<feature type="region of interest" description="Disordered" evidence="1">
    <location>
        <begin position="1"/>
        <end position="42"/>
    </location>
</feature>
<dbReference type="SUPFAM" id="SSF51206">
    <property type="entry name" value="cAMP-binding domain-like"/>
    <property type="match status" value="2"/>
</dbReference>
<accession>R7TMQ9</accession>
<feature type="domain" description="Cyclic nucleotide-binding" evidence="2">
    <location>
        <begin position="276"/>
        <end position="366"/>
    </location>
</feature>
<feature type="compositionally biased region" description="Basic and acidic residues" evidence="1">
    <location>
        <begin position="1"/>
        <end position="16"/>
    </location>
</feature>
<dbReference type="Proteomes" id="UP000014760">
    <property type="component" value="Unassembled WGS sequence"/>
</dbReference>
<organism evidence="3">
    <name type="scientific">Capitella teleta</name>
    <name type="common">Polychaete worm</name>
    <dbReference type="NCBI Taxonomy" id="283909"/>
    <lineage>
        <taxon>Eukaryota</taxon>
        <taxon>Metazoa</taxon>
        <taxon>Spiralia</taxon>
        <taxon>Lophotrochozoa</taxon>
        <taxon>Annelida</taxon>
        <taxon>Polychaeta</taxon>
        <taxon>Sedentaria</taxon>
        <taxon>Scolecida</taxon>
        <taxon>Capitellidae</taxon>
        <taxon>Capitella</taxon>
    </lineage>
</organism>
<reference evidence="4" key="3">
    <citation type="submission" date="2015-06" db="UniProtKB">
        <authorList>
            <consortium name="EnsemblMetazoa"/>
        </authorList>
    </citation>
    <scope>IDENTIFICATION</scope>
</reference>
<dbReference type="InterPro" id="IPR018490">
    <property type="entry name" value="cNMP-bd_dom_sf"/>
</dbReference>
<dbReference type="EnsemblMetazoa" id="CapteT191243">
    <property type="protein sequence ID" value="CapteP191243"/>
    <property type="gene ID" value="CapteG191243"/>
</dbReference>
<evidence type="ECO:0000313" key="3">
    <source>
        <dbReference type="EMBL" id="ELT92365.1"/>
    </source>
</evidence>
<evidence type="ECO:0000259" key="2">
    <source>
        <dbReference type="PROSITE" id="PS50042"/>
    </source>
</evidence>
<evidence type="ECO:0000313" key="5">
    <source>
        <dbReference type="Proteomes" id="UP000014760"/>
    </source>
</evidence>
<keyword evidence="5" id="KW-1185">Reference proteome</keyword>
<dbReference type="CDD" id="cd00038">
    <property type="entry name" value="CAP_ED"/>
    <property type="match status" value="1"/>
</dbReference>
<dbReference type="SMART" id="SM00100">
    <property type="entry name" value="cNMP"/>
    <property type="match status" value="1"/>
</dbReference>
<dbReference type="EMBL" id="AMQN01002842">
    <property type="status" value="NOT_ANNOTATED_CDS"/>
    <property type="molecule type" value="Genomic_DNA"/>
</dbReference>
<dbReference type="HOGENOM" id="CLU_481666_0_0_1"/>
<dbReference type="PANTHER" id="PTHR23011">
    <property type="entry name" value="CYCLIC NUCLEOTIDE-BINDING DOMAIN CONTAINING PROTEIN"/>
    <property type="match status" value="1"/>
</dbReference>
<dbReference type="InterPro" id="IPR000595">
    <property type="entry name" value="cNMP-bd_dom"/>
</dbReference>
<dbReference type="OrthoDB" id="166212at2759"/>
<proteinExistence type="predicted"/>
<reference evidence="3 5" key="2">
    <citation type="journal article" date="2013" name="Nature">
        <title>Insights into bilaterian evolution from three spiralian genomes.</title>
        <authorList>
            <person name="Simakov O."/>
            <person name="Marletaz F."/>
            <person name="Cho S.J."/>
            <person name="Edsinger-Gonzales E."/>
            <person name="Havlak P."/>
            <person name="Hellsten U."/>
            <person name="Kuo D.H."/>
            <person name="Larsson T."/>
            <person name="Lv J."/>
            <person name="Arendt D."/>
            <person name="Savage R."/>
            <person name="Osoegawa K."/>
            <person name="de Jong P."/>
            <person name="Grimwood J."/>
            <person name="Chapman J.A."/>
            <person name="Shapiro H."/>
            <person name="Aerts A."/>
            <person name="Otillar R.P."/>
            <person name="Terry A.Y."/>
            <person name="Boore J.L."/>
            <person name="Grigoriev I.V."/>
            <person name="Lindberg D.R."/>
            <person name="Seaver E.C."/>
            <person name="Weisblat D.A."/>
            <person name="Putnam N.H."/>
            <person name="Rokhsar D.S."/>
        </authorList>
    </citation>
    <scope>NUCLEOTIDE SEQUENCE</scope>
    <source>
        <strain evidence="3 5">I ESC-2004</strain>
    </source>
</reference>
<reference evidence="5" key="1">
    <citation type="submission" date="2012-12" db="EMBL/GenBank/DDBJ databases">
        <authorList>
            <person name="Hellsten U."/>
            <person name="Grimwood J."/>
            <person name="Chapman J.A."/>
            <person name="Shapiro H."/>
            <person name="Aerts A."/>
            <person name="Otillar R.P."/>
            <person name="Terry A.Y."/>
            <person name="Boore J.L."/>
            <person name="Simakov O."/>
            <person name="Marletaz F."/>
            <person name="Cho S.-J."/>
            <person name="Edsinger-Gonzales E."/>
            <person name="Havlak P."/>
            <person name="Kuo D.-H."/>
            <person name="Larsson T."/>
            <person name="Lv J."/>
            <person name="Arendt D."/>
            <person name="Savage R."/>
            <person name="Osoegawa K."/>
            <person name="de Jong P."/>
            <person name="Lindberg D.R."/>
            <person name="Seaver E.C."/>
            <person name="Weisblat D.A."/>
            <person name="Putnam N.H."/>
            <person name="Grigoriev I.V."/>
            <person name="Rokhsar D.S."/>
        </authorList>
    </citation>
    <scope>NUCLEOTIDE SEQUENCE</scope>
    <source>
        <strain evidence="5">I ESC-2004</strain>
    </source>
</reference>
<evidence type="ECO:0000256" key="1">
    <source>
        <dbReference type="SAM" id="MobiDB-lite"/>
    </source>
</evidence>
<dbReference type="AlphaFoldDB" id="R7TMQ9"/>
<dbReference type="PROSITE" id="PS00889">
    <property type="entry name" value="CNMP_BINDING_2"/>
    <property type="match status" value="1"/>
</dbReference>
<sequence length="566" mass="64625">MTGEQKRLARRWERTNKAPPWRLTNFSGTTTGTGSNRPRFSRGVTLENIPTSHESAGLMCSWKEAQTCIARWESEENSTRRKASVPERKILEVVLPKVELEDEAKRNKSEEKTAGHSKMDDVVIEAASHFDGVKKIRQIDTLNERRLKIRRRLKSIFHAVKVVCAVSIKVKRPSGDSSSSSSSSSEVHTISAFFIQNRVNNKGEKEGCHLFFDKWNFCKENSHKLSLAARIAAAKAPKTRTQAEVTLIQNVFNFLPNFKDKFSTEQKRMFGRAAWYLSCAKGRVVLRQGHPGTQFYVIISGRVKVQVDVIDELTGVAHTVETLHYESGATFGELALLSESGVRTASVYCDDITELFQIDKEDFMDICYDVFAAEMEQKYISARSYALYSAWDELSLRDLCFQSFIIHVPYGKIIEQDWAEATYVYFVLEGTVQILYNMQIPRNHIPKNLPSPLITGGSLVGMPEINEAPIRRRSWCTPRDDQRHQYVINRRCQEKIRDGTIVVGLLCPGECNDLRILCPRERDNVQHLQMFSTGVKLLRFSARLIQKIGQKNQVLDFVRKSFMPIQ</sequence>
<protein>
    <recommendedName>
        <fullName evidence="2">Cyclic nucleotide-binding domain-containing protein</fullName>
    </recommendedName>
</protein>
<dbReference type="OMA" id="ERHRRWK"/>
<dbReference type="EMBL" id="KB310159">
    <property type="protein sequence ID" value="ELT92365.1"/>
    <property type="molecule type" value="Genomic_DNA"/>
</dbReference>
<evidence type="ECO:0000313" key="4">
    <source>
        <dbReference type="EnsemblMetazoa" id="CapteP191243"/>
    </source>
</evidence>
<dbReference type="PROSITE" id="PS50042">
    <property type="entry name" value="CNMP_BINDING_3"/>
    <property type="match status" value="1"/>
</dbReference>
<dbReference type="Pfam" id="PF00027">
    <property type="entry name" value="cNMP_binding"/>
    <property type="match status" value="1"/>
</dbReference>
<dbReference type="Gene3D" id="2.60.120.10">
    <property type="entry name" value="Jelly Rolls"/>
    <property type="match status" value="1"/>
</dbReference>
<dbReference type="InterPro" id="IPR014710">
    <property type="entry name" value="RmlC-like_jellyroll"/>
</dbReference>
<name>R7TMQ9_CAPTE</name>
<dbReference type="STRING" id="283909.R7TMQ9"/>
<dbReference type="PANTHER" id="PTHR23011:SF42">
    <property type="entry name" value="CYCLIC NUCLEOTIDE-BINDING DOMAIN-CONTAINING PROTEIN"/>
    <property type="match status" value="1"/>
</dbReference>
<gene>
    <name evidence="3" type="ORF">CAPTEDRAFT_191243</name>
</gene>
<dbReference type="InterPro" id="IPR018488">
    <property type="entry name" value="cNMP-bd_CS"/>
</dbReference>